<evidence type="ECO:0000256" key="1">
    <source>
        <dbReference type="SAM" id="Phobius"/>
    </source>
</evidence>
<keyword evidence="2" id="KW-0732">Signal</keyword>
<feature type="transmembrane region" description="Helical" evidence="1">
    <location>
        <begin position="411"/>
        <end position="431"/>
    </location>
</feature>
<dbReference type="Gene3D" id="3.40.720.10">
    <property type="entry name" value="Alkaline Phosphatase, subunit A"/>
    <property type="match status" value="1"/>
</dbReference>
<keyword evidence="1" id="KW-0812">Transmembrane</keyword>
<reference evidence="3" key="1">
    <citation type="submission" date="2021-02" db="EMBL/GenBank/DDBJ databases">
        <authorList>
            <person name="Nowell W R."/>
        </authorList>
    </citation>
    <scope>NUCLEOTIDE SEQUENCE</scope>
</reference>
<keyword evidence="1" id="KW-1133">Transmembrane helix</keyword>
<dbReference type="InterPro" id="IPR002591">
    <property type="entry name" value="Phosphodiest/P_Trfase"/>
</dbReference>
<dbReference type="AlphaFoldDB" id="A0A814XM87"/>
<organism evidence="3 4">
    <name type="scientific">Rotaria sordida</name>
    <dbReference type="NCBI Taxonomy" id="392033"/>
    <lineage>
        <taxon>Eukaryota</taxon>
        <taxon>Metazoa</taxon>
        <taxon>Spiralia</taxon>
        <taxon>Gnathifera</taxon>
        <taxon>Rotifera</taxon>
        <taxon>Eurotatoria</taxon>
        <taxon>Bdelloidea</taxon>
        <taxon>Philodinida</taxon>
        <taxon>Philodinidae</taxon>
        <taxon>Rotaria</taxon>
    </lineage>
</organism>
<comment type="caution">
    <text evidence="3">The sequence shown here is derived from an EMBL/GenBank/DDBJ whole genome shotgun (WGS) entry which is preliminary data.</text>
</comment>
<feature type="signal peptide" evidence="2">
    <location>
        <begin position="1"/>
        <end position="16"/>
    </location>
</feature>
<dbReference type="SUPFAM" id="SSF53649">
    <property type="entry name" value="Alkaline phosphatase-like"/>
    <property type="match status" value="1"/>
</dbReference>
<dbReference type="CDD" id="cd16018">
    <property type="entry name" value="Enpp"/>
    <property type="match status" value="1"/>
</dbReference>
<feature type="chain" id="PRO_5032705897" evidence="2">
    <location>
        <begin position="17"/>
        <end position="476"/>
    </location>
</feature>
<dbReference type="InterPro" id="IPR017850">
    <property type="entry name" value="Alkaline_phosphatase_core_sf"/>
</dbReference>
<gene>
    <name evidence="3" type="ORF">RFH988_LOCUS25385</name>
</gene>
<evidence type="ECO:0000313" key="4">
    <source>
        <dbReference type="Proteomes" id="UP000663882"/>
    </source>
</evidence>
<sequence>MFLFPFFCLLISFINPSPISNTTSSPPPLLLLISFDGFRWDYPDIYNLPNFNSLIKRGVRVKHIDNSFATVTFPSHFTIATGLYEETHGIVANNIYDPILNDVGTVSTMNDAKWWSQNPYTQPIWVSNQLANDSTQRRSGVIAWPGSNVPINGHLPIKYEAYDPDRSFDSILKQIFAWFREPIDTRINFGAIYHLQPDATGHIYGPISSQMNETLQECDDYVGVLLKLIDNDKNLKTNLNVIITSDHGMHDVPKNHKIFLEDYIDKSLFSAYGGHSFANIFVNNKEDIDRIYASLSTIPNYEVYKKAQIPDEYHYKSNVRIGDILIVGKVGYEVFVSNTTDADLLGDHGYDNRAESMHPIFYGFGPAFRSNLLAEPFRNVDIYPLMCYILHLNQRKTNGSLDNVKHILIDFSPIIIFIILVIVTAFIYTICACRHCRKLIYVETRIVPDQYRLLSNSDGSKNNLIVSESEDEQENH</sequence>
<dbReference type="EMBL" id="CAJNOO010001927">
    <property type="protein sequence ID" value="CAF1216103.1"/>
    <property type="molecule type" value="Genomic_DNA"/>
</dbReference>
<evidence type="ECO:0000256" key="2">
    <source>
        <dbReference type="SAM" id="SignalP"/>
    </source>
</evidence>
<proteinExistence type="predicted"/>
<keyword evidence="1" id="KW-0472">Membrane</keyword>
<dbReference type="Gene3D" id="3.30.1360.180">
    <property type="match status" value="1"/>
</dbReference>
<name>A0A814XM87_9BILA</name>
<dbReference type="PANTHER" id="PTHR10151:SF120">
    <property type="entry name" value="BIS(5'-ADENOSYL)-TRIPHOSPHATASE"/>
    <property type="match status" value="1"/>
</dbReference>
<dbReference type="Proteomes" id="UP000663882">
    <property type="component" value="Unassembled WGS sequence"/>
</dbReference>
<dbReference type="Pfam" id="PF01663">
    <property type="entry name" value="Phosphodiest"/>
    <property type="match status" value="1"/>
</dbReference>
<dbReference type="GO" id="GO:0016787">
    <property type="term" value="F:hydrolase activity"/>
    <property type="evidence" value="ECO:0007669"/>
    <property type="project" value="UniProtKB-ARBA"/>
</dbReference>
<dbReference type="OrthoDB" id="415411at2759"/>
<accession>A0A814XM87</accession>
<protein>
    <submittedName>
        <fullName evidence="3">Uncharacterized protein</fullName>
    </submittedName>
</protein>
<evidence type="ECO:0000313" key="3">
    <source>
        <dbReference type="EMBL" id="CAF1216103.1"/>
    </source>
</evidence>
<dbReference type="PANTHER" id="PTHR10151">
    <property type="entry name" value="ECTONUCLEOTIDE PYROPHOSPHATASE/PHOSPHODIESTERASE"/>
    <property type="match status" value="1"/>
</dbReference>